<dbReference type="Pfam" id="PF00249">
    <property type="entry name" value="Myb_DNA-binding"/>
    <property type="match status" value="2"/>
</dbReference>
<feature type="domain" description="Myb-like" evidence="9">
    <location>
        <begin position="85"/>
        <end position="151"/>
    </location>
</feature>
<keyword evidence="3" id="KW-0805">Transcription regulation</keyword>
<keyword evidence="2" id="KW-0677">Repeat</keyword>
<evidence type="ECO:0000256" key="4">
    <source>
        <dbReference type="ARBA" id="ARBA00023125"/>
    </source>
</evidence>
<dbReference type="GO" id="GO:0003677">
    <property type="term" value="F:DNA binding"/>
    <property type="evidence" value="ECO:0007669"/>
    <property type="project" value="UniProtKB-KW"/>
</dbReference>
<keyword evidence="4" id="KW-0238">DNA-binding</keyword>
<name>A0A6N2K958_SALVM</name>
<feature type="compositionally biased region" description="Basic and acidic residues" evidence="8">
    <location>
        <begin position="162"/>
        <end position="176"/>
    </location>
</feature>
<evidence type="ECO:0000256" key="5">
    <source>
        <dbReference type="ARBA" id="ARBA00023159"/>
    </source>
</evidence>
<feature type="domain" description="HTH myb-type" evidence="10">
    <location>
        <begin position="128"/>
        <end position="155"/>
    </location>
</feature>
<dbReference type="AlphaFoldDB" id="A0A6N2K958"/>
<dbReference type="PROSITE" id="PS50090">
    <property type="entry name" value="MYB_LIKE"/>
    <property type="match status" value="2"/>
</dbReference>
<dbReference type="InterPro" id="IPR015495">
    <property type="entry name" value="Myb_TF_plants"/>
</dbReference>
<organism evidence="11">
    <name type="scientific">Salix viminalis</name>
    <name type="common">Common osier</name>
    <name type="synonym">Basket willow</name>
    <dbReference type="NCBI Taxonomy" id="40686"/>
    <lineage>
        <taxon>Eukaryota</taxon>
        <taxon>Viridiplantae</taxon>
        <taxon>Streptophyta</taxon>
        <taxon>Embryophyta</taxon>
        <taxon>Tracheophyta</taxon>
        <taxon>Spermatophyta</taxon>
        <taxon>Magnoliopsida</taxon>
        <taxon>eudicotyledons</taxon>
        <taxon>Gunneridae</taxon>
        <taxon>Pentapetalae</taxon>
        <taxon>rosids</taxon>
        <taxon>fabids</taxon>
        <taxon>Malpighiales</taxon>
        <taxon>Salicaceae</taxon>
        <taxon>Saliceae</taxon>
        <taxon>Salix</taxon>
    </lineage>
</organism>
<dbReference type="InterPro" id="IPR001005">
    <property type="entry name" value="SANT/Myb"/>
</dbReference>
<dbReference type="GO" id="GO:0005634">
    <property type="term" value="C:nucleus"/>
    <property type="evidence" value="ECO:0007669"/>
    <property type="project" value="UniProtKB-SubCell"/>
</dbReference>
<dbReference type="PANTHER" id="PTHR47999">
    <property type="entry name" value="TRANSCRIPTION FACTOR MYB8-RELATED-RELATED"/>
    <property type="match status" value="1"/>
</dbReference>
<comment type="subcellular location">
    <subcellularLocation>
        <location evidence="1">Nucleus</location>
    </subcellularLocation>
</comment>
<feature type="domain" description="HTH myb-type" evidence="10">
    <location>
        <begin position="35"/>
        <end position="88"/>
    </location>
</feature>
<dbReference type="SMART" id="SM00717">
    <property type="entry name" value="SANT"/>
    <property type="match status" value="2"/>
</dbReference>
<evidence type="ECO:0008006" key="12">
    <source>
        <dbReference type="Google" id="ProtNLM"/>
    </source>
</evidence>
<keyword evidence="7" id="KW-0539">Nucleus</keyword>
<keyword evidence="5" id="KW-0010">Activator</keyword>
<dbReference type="SUPFAM" id="SSF46689">
    <property type="entry name" value="Homeodomain-like"/>
    <property type="match status" value="1"/>
</dbReference>
<accession>A0A6N2K958</accession>
<sequence>MHVDVVRNYKTELRKVAGLRLREGQAGTMVGSLGVRKGAWTEEEDIILRKCVEKYGEGRWHQIPSKAGLNRCRKSCRMRWLNYLKPSIKRGQFSADEVDMIIRLHKLLGNRQVKMIYIFISELYNGVWSLIAGRLSGRTANDVKNYWNKNLRKKVFSSTDEAQSKPEAKSTAKDNIIKPQPRKLKNLSWLRRESNPPFNVSSQHGNDLGKPCYTPASPPADYYEVESLLWESLLDDREMNPTINSSFLGSASAANLESNESLFAESNAPGGMKIGEAFFEQEQNCWSTDICITLINQYRNRSTMT</sequence>
<dbReference type="EMBL" id="CAADRP010000180">
    <property type="protein sequence ID" value="VFU24483.1"/>
    <property type="molecule type" value="Genomic_DNA"/>
</dbReference>
<dbReference type="PROSITE" id="PS51294">
    <property type="entry name" value="HTH_MYB"/>
    <property type="match status" value="2"/>
</dbReference>
<evidence type="ECO:0000256" key="7">
    <source>
        <dbReference type="ARBA" id="ARBA00023242"/>
    </source>
</evidence>
<evidence type="ECO:0000256" key="6">
    <source>
        <dbReference type="ARBA" id="ARBA00023163"/>
    </source>
</evidence>
<evidence type="ECO:0000259" key="10">
    <source>
        <dbReference type="PROSITE" id="PS51294"/>
    </source>
</evidence>
<dbReference type="CDD" id="cd00167">
    <property type="entry name" value="SANT"/>
    <property type="match status" value="2"/>
</dbReference>
<dbReference type="InterPro" id="IPR009057">
    <property type="entry name" value="Homeodomain-like_sf"/>
</dbReference>
<proteinExistence type="predicted"/>
<evidence type="ECO:0000259" key="9">
    <source>
        <dbReference type="PROSITE" id="PS50090"/>
    </source>
</evidence>
<dbReference type="FunFam" id="1.10.10.60:FF:000218">
    <property type="entry name" value="Myb transcription factor"/>
    <property type="match status" value="1"/>
</dbReference>
<gene>
    <name evidence="11" type="ORF">SVIM_LOCUS46668</name>
</gene>
<evidence type="ECO:0000256" key="2">
    <source>
        <dbReference type="ARBA" id="ARBA00022737"/>
    </source>
</evidence>
<reference evidence="11" key="1">
    <citation type="submission" date="2019-03" db="EMBL/GenBank/DDBJ databases">
        <authorList>
            <person name="Mank J."/>
            <person name="Almeida P."/>
        </authorList>
    </citation>
    <scope>NUCLEOTIDE SEQUENCE</scope>
    <source>
        <strain evidence="11">78183</strain>
    </source>
</reference>
<dbReference type="Gene3D" id="1.10.10.60">
    <property type="entry name" value="Homeodomain-like"/>
    <property type="match status" value="2"/>
</dbReference>
<evidence type="ECO:0000256" key="1">
    <source>
        <dbReference type="ARBA" id="ARBA00004123"/>
    </source>
</evidence>
<evidence type="ECO:0000313" key="11">
    <source>
        <dbReference type="EMBL" id="VFU24483.1"/>
    </source>
</evidence>
<keyword evidence="6" id="KW-0804">Transcription</keyword>
<dbReference type="PANTHER" id="PTHR47999:SF24">
    <property type="entry name" value="TRANSCRIPTION FACTOR MYB90"/>
    <property type="match status" value="1"/>
</dbReference>
<dbReference type="InterPro" id="IPR017930">
    <property type="entry name" value="Myb_dom"/>
</dbReference>
<feature type="region of interest" description="Disordered" evidence="8">
    <location>
        <begin position="158"/>
        <end position="177"/>
    </location>
</feature>
<evidence type="ECO:0000256" key="3">
    <source>
        <dbReference type="ARBA" id="ARBA00023015"/>
    </source>
</evidence>
<dbReference type="GO" id="GO:0080090">
    <property type="term" value="P:regulation of primary metabolic process"/>
    <property type="evidence" value="ECO:0007669"/>
    <property type="project" value="UniProtKB-ARBA"/>
</dbReference>
<protein>
    <recommendedName>
        <fullName evidence="12">MYB transcription factor</fullName>
    </recommendedName>
</protein>
<feature type="domain" description="Myb-like" evidence="9">
    <location>
        <begin position="32"/>
        <end position="84"/>
    </location>
</feature>
<evidence type="ECO:0000256" key="8">
    <source>
        <dbReference type="SAM" id="MobiDB-lite"/>
    </source>
</evidence>